<feature type="transmembrane region" description="Helical" evidence="1">
    <location>
        <begin position="12"/>
        <end position="33"/>
    </location>
</feature>
<proteinExistence type="predicted"/>
<evidence type="ECO:0000256" key="1">
    <source>
        <dbReference type="SAM" id="Phobius"/>
    </source>
</evidence>
<dbReference type="Proteomes" id="UP000799092">
    <property type="component" value="Unassembled WGS sequence"/>
</dbReference>
<accession>A0A6A8DF61</accession>
<gene>
    <name evidence="2" type="ORF">GH741_14550</name>
</gene>
<keyword evidence="1" id="KW-1133">Transmembrane helix</keyword>
<comment type="caution">
    <text evidence="2">The sequence shown here is derived from an EMBL/GenBank/DDBJ whole genome shotgun (WGS) entry which is preliminary data.</text>
</comment>
<dbReference type="AlphaFoldDB" id="A0A6A8DF61"/>
<reference evidence="2" key="1">
    <citation type="submission" date="2019-11" db="EMBL/GenBank/DDBJ databases">
        <authorList>
            <person name="Li J."/>
        </authorList>
    </citation>
    <scope>NUCLEOTIDE SEQUENCE</scope>
    <source>
        <strain evidence="2">B6B</strain>
    </source>
</reference>
<sequence>MKKLQELGTTGIKPILTTICLYLVAILNILAYLLNSFGIISWFLTILLLLLGAYFMKHMPSKKVVKN</sequence>
<feature type="transmembrane region" description="Helical" evidence="1">
    <location>
        <begin position="39"/>
        <end position="56"/>
    </location>
</feature>
<dbReference type="OrthoDB" id="2427984at2"/>
<name>A0A6A8DF61_9BACI</name>
<keyword evidence="1" id="KW-0812">Transmembrane</keyword>
<protein>
    <submittedName>
        <fullName evidence="2">Uncharacterized protein</fullName>
    </submittedName>
</protein>
<evidence type="ECO:0000313" key="3">
    <source>
        <dbReference type="Proteomes" id="UP000799092"/>
    </source>
</evidence>
<evidence type="ECO:0000313" key="2">
    <source>
        <dbReference type="EMBL" id="MRH43860.1"/>
    </source>
</evidence>
<keyword evidence="1" id="KW-0472">Membrane</keyword>
<dbReference type="EMBL" id="WJNG01000012">
    <property type="protein sequence ID" value="MRH43860.1"/>
    <property type="molecule type" value="Genomic_DNA"/>
</dbReference>
<organism evidence="2 3">
    <name type="scientific">Aquibacillus halophilus</name>
    <dbReference type="NCBI Taxonomy" id="930132"/>
    <lineage>
        <taxon>Bacteria</taxon>
        <taxon>Bacillati</taxon>
        <taxon>Bacillota</taxon>
        <taxon>Bacilli</taxon>
        <taxon>Bacillales</taxon>
        <taxon>Bacillaceae</taxon>
        <taxon>Aquibacillus</taxon>
    </lineage>
</organism>
<keyword evidence="3" id="KW-1185">Reference proteome</keyword>